<dbReference type="AlphaFoldDB" id="A0AAV6GMI0"/>
<accession>A0AAV6GMI0</accession>
<organism evidence="1 2">
    <name type="scientific">Alosa alosa</name>
    <name type="common">allis shad</name>
    <dbReference type="NCBI Taxonomy" id="278164"/>
    <lineage>
        <taxon>Eukaryota</taxon>
        <taxon>Metazoa</taxon>
        <taxon>Chordata</taxon>
        <taxon>Craniata</taxon>
        <taxon>Vertebrata</taxon>
        <taxon>Euteleostomi</taxon>
        <taxon>Actinopterygii</taxon>
        <taxon>Neopterygii</taxon>
        <taxon>Teleostei</taxon>
        <taxon>Clupei</taxon>
        <taxon>Clupeiformes</taxon>
        <taxon>Clupeoidei</taxon>
        <taxon>Clupeidae</taxon>
        <taxon>Alosa</taxon>
    </lineage>
</organism>
<comment type="caution">
    <text evidence="1">The sequence shown here is derived from an EMBL/GenBank/DDBJ whole genome shotgun (WGS) entry which is preliminary data.</text>
</comment>
<evidence type="ECO:0000313" key="1">
    <source>
        <dbReference type="EMBL" id="KAG5275664.1"/>
    </source>
</evidence>
<keyword evidence="2" id="KW-1185">Reference proteome</keyword>
<proteinExistence type="predicted"/>
<name>A0AAV6GMI0_9TELE</name>
<gene>
    <name evidence="1" type="ORF">AALO_G00123180</name>
</gene>
<dbReference type="Proteomes" id="UP000823561">
    <property type="component" value="Chromosome 9"/>
</dbReference>
<dbReference type="EMBL" id="JADWDJ010000009">
    <property type="protein sequence ID" value="KAG5275664.1"/>
    <property type="molecule type" value="Genomic_DNA"/>
</dbReference>
<sequence length="59" mass="6820">MPEVLILSSCHASAGFSTSEWRENRTEPGRNMLFSIHCIMTLRTLSHRSRTTVHRSSRF</sequence>
<evidence type="ECO:0000313" key="2">
    <source>
        <dbReference type="Proteomes" id="UP000823561"/>
    </source>
</evidence>
<protein>
    <submittedName>
        <fullName evidence="1">Uncharacterized protein</fullName>
    </submittedName>
</protein>
<reference evidence="1" key="1">
    <citation type="submission" date="2020-10" db="EMBL/GenBank/DDBJ databases">
        <title>Chromosome-scale genome assembly of the Allis shad, Alosa alosa.</title>
        <authorList>
            <person name="Margot Z."/>
            <person name="Christophe K."/>
            <person name="Cabau C."/>
            <person name="Louis A."/>
            <person name="Berthelot C."/>
            <person name="Parey E."/>
            <person name="Roest Crollius H."/>
            <person name="Montfort J."/>
            <person name="Robinson-Rechavi M."/>
            <person name="Bucao C."/>
            <person name="Bouchez O."/>
            <person name="Gislard M."/>
            <person name="Lluch J."/>
            <person name="Milhes M."/>
            <person name="Lampietro C."/>
            <person name="Lopez Roques C."/>
            <person name="Donnadieu C."/>
            <person name="Braasch I."/>
            <person name="Desvignes T."/>
            <person name="Postlethwait J."/>
            <person name="Bobe J."/>
            <person name="Guiguen Y."/>
        </authorList>
    </citation>
    <scope>NUCLEOTIDE SEQUENCE</scope>
    <source>
        <strain evidence="1">M-15738</strain>
        <tissue evidence="1">Blood</tissue>
    </source>
</reference>